<name>A0A8S5QXZ7_9CAUD</name>
<evidence type="ECO:0000256" key="12">
    <source>
        <dbReference type="ARBA" id="ARBA00023447"/>
    </source>
</evidence>
<dbReference type="EMBL" id="BK015770">
    <property type="protein sequence ID" value="DAE24143.1"/>
    <property type="molecule type" value="Genomic_DNA"/>
</dbReference>
<comment type="subcellular location">
    <subcellularLocation>
        <location evidence="2">Cytoplasm</location>
    </subcellularLocation>
</comment>
<proteinExistence type="inferred from homology"/>
<evidence type="ECO:0000313" key="14">
    <source>
        <dbReference type="EMBL" id="DAE24143.1"/>
    </source>
</evidence>
<sequence length="169" mass="19369">MNKKDPRRQLIGKASKVKGQQFEARLDASFAYYALKGYAIVEKTPEPMRPTKSLGNGKFIAYYEKQAQPDYKGTIKGGRTVMFEAKFTAADRIEQSRVMPGQTDYMDRHQALGARCFVIAGFQSGNVYRVPWGDWKTMKERYGRKYATEADLEEYRVQISWNGTLLLLS</sequence>
<protein>
    <recommendedName>
        <fullName evidence="13">Holliday junction resolvase RecU</fullName>
    </recommendedName>
</protein>
<reference evidence="14" key="1">
    <citation type="journal article" date="2021" name="Proc. Natl. Acad. Sci. U.S.A.">
        <title>A Catalog of Tens of Thousands of Viruses from Human Metagenomes Reveals Hidden Associations with Chronic Diseases.</title>
        <authorList>
            <person name="Tisza M.J."/>
            <person name="Buck C.B."/>
        </authorList>
    </citation>
    <scope>NUCLEOTIDE SEQUENCE</scope>
    <source>
        <strain evidence="14">CtNZz8</strain>
    </source>
</reference>
<keyword evidence="10" id="KW-0233">DNA recombination</keyword>
<evidence type="ECO:0000256" key="6">
    <source>
        <dbReference type="ARBA" id="ARBA00022759"/>
    </source>
</evidence>
<evidence type="ECO:0000256" key="10">
    <source>
        <dbReference type="ARBA" id="ARBA00023172"/>
    </source>
</evidence>
<keyword evidence="5" id="KW-0479">Metal-binding</keyword>
<keyword evidence="3" id="KW-0963">Cytoplasm</keyword>
<evidence type="ECO:0000256" key="13">
    <source>
        <dbReference type="ARBA" id="ARBA00029523"/>
    </source>
</evidence>
<evidence type="ECO:0000256" key="11">
    <source>
        <dbReference type="ARBA" id="ARBA00023204"/>
    </source>
</evidence>
<dbReference type="GO" id="GO:0003676">
    <property type="term" value="F:nucleic acid binding"/>
    <property type="evidence" value="ECO:0007669"/>
    <property type="project" value="InterPro"/>
</dbReference>
<dbReference type="InterPro" id="IPR011335">
    <property type="entry name" value="Restrct_endonuc-II-like"/>
</dbReference>
<evidence type="ECO:0000256" key="7">
    <source>
        <dbReference type="ARBA" id="ARBA00022763"/>
    </source>
</evidence>
<dbReference type="SUPFAM" id="SSF52980">
    <property type="entry name" value="Restriction endonuclease-like"/>
    <property type="match status" value="1"/>
</dbReference>
<dbReference type="InterPro" id="IPR004612">
    <property type="entry name" value="Resolv_RecU"/>
</dbReference>
<evidence type="ECO:0000256" key="9">
    <source>
        <dbReference type="ARBA" id="ARBA00022842"/>
    </source>
</evidence>
<comment type="cofactor">
    <cofactor evidence="1">
        <name>Mg(2+)</name>
        <dbReference type="ChEBI" id="CHEBI:18420"/>
    </cofactor>
</comment>
<evidence type="ECO:0000256" key="3">
    <source>
        <dbReference type="ARBA" id="ARBA00022490"/>
    </source>
</evidence>
<dbReference type="GO" id="GO:0016787">
    <property type="term" value="F:hydrolase activity"/>
    <property type="evidence" value="ECO:0007669"/>
    <property type="project" value="UniProtKB-KW"/>
</dbReference>
<dbReference type="Pfam" id="PF03838">
    <property type="entry name" value="RecU"/>
    <property type="match status" value="1"/>
</dbReference>
<dbReference type="InterPro" id="IPR011856">
    <property type="entry name" value="tRNA_endonuc-like_dom_sf"/>
</dbReference>
<dbReference type="GO" id="GO:0006281">
    <property type="term" value="P:DNA repair"/>
    <property type="evidence" value="ECO:0007669"/>
    <property type="project" value="UniProtKB-KW"/>
</dbReference>
<keyword evidence="7" id="KW-0227">DNA damage</keyword>
<keyword evidence="6" id="KW-0255">Endonuclease</keyword>
<evidence type="ECO:0000256" key="2">
    <source>
        <dbReference type="ARBA" id="ARBA00004496"/>
    </source>
</evidence>
<keyword evidence="4" id="KW-0540">Nuclease</keyword>
<evidence type="ECO:0000256" key="5">
    <source>
        <dbReference type="ARBA" id="ARBA00022723"/>
    </source>
</evidence>
<dbReference type="GO" id="GO:0004519">
    <property type="term" value="F:endonuclease activity"/>
    <property type="evidence" value="ECO:0007669"/>
    <property type="project" value="UniProtKB-KW"/>
</dbReference>
<evidence type="ECO:0000256" key="8">
    <source>
        <dbReference type="ARBA" id="ARBA00022801"/>
    </source>
</evidence>
<dbReference type="GO" id="GO:0046872">
    <property type="term" value="F:metal ion binding"/>
    <property type="evidence" value="ECO:0007669"/>
    <property type="project" value="UniProtKB-KW"/>
</dbReference>
<keyword evidence="8" id="KW-0378">Hydrolase</keyword>
<accession>A0A8S5QXZ7</accession>
<comment type="similarity">
    <text evidence="12">Belongs to the RecU family.</text>
</comment>
<dbReference type="Gene3D" id="3.40.1350.10">
    <property type="match status" value="1"/>
</dbReference>
<evidence type="ECO:0000256" key="1">
    <source>
        <dbReference type="ARBA" id="ARBA00001946"/>
    </source>
</evidence>
<evidence type="ECO:0000256" key="4">
    <source>
        <dbReference type="ARBA" id="ARBA00022722"/>
    </source>
</evidence>
<organism evidence="14">
    <name type="scientific">Caudovirales sp. ctNZz8</name>
    <dbReference type="NCBI Taxonomy" id="2826772"/>
    <lineage>
        <taxon>Viruses</taxon>
        <taxon>Duplodnaviria</taxon>
        <taxon>Heunggongvirae</taxon>
        <taxon>Uroviricota</taxon>
        <taxon>Caudoviricetes</taxon>
    </lineage>
</organism>
<dbReference type="GO" id="GO:0006310">
    <property type="term" value="P:DNA recombination"/>
    <property type="evidence" value="ECO:0007669"/>
    <property type="project" value="UniProtKB-KW"/>
</dbReference>
<keyword evidence="11" id="KW-0234">DNA repair</keyword>
<keyword evidence="9" id="KW-0460">Magnesium</keyword>